<keyword evidence="3" id="KW-1185">Reference proteome</keyword>
<dbReference type="Proteomes" id="UP000683000">
    <property type="component" value="Unassembled WGS sequence"/>
</dbReference>
<dbReference type="Pfam" id="PF00107">
    <property type="entry name" value="ADH_zinc_N"/>
    <property type="match status" value="1"/>
</dbReference>
<dbReference type="InterPro" id="IPR013149">
    <property type="entry name" value="ADH-like_C"/>
</dbReference>
<dbReference type="Gene3D" id="3.90.180.10">
    <property type="entry name" value="Medium-chain alcohol dehydrogenases, catalytic domain"/>
    <property type="match status" value="1"/>
</dbReference>
<sequence length="346" mass="35979">MSTSRALFLKEKFGAFEVGTKAIPTPGPGEILVKEVAVGLNPVDWKIQAYGIFVSEFPAILGSDAAGEVEAVGEGVTQFKKGDKVFHPGSLLGGSEYATFQEYVVVPADVVHKLPANITFEQAASLPLGIGTTVVPLYSPSPVGVGLKAPWDGGRGHYAGQPALIFGGASSVGQYAIQFAKLSGFSPIITTASLRNAELLKSIGATHVIDRNTSVSSIASEIARITTKPISLVYDAVGAAETQQLGYDTLTEGGHIVIVLQSSIKETPGSTKKIVGVFGNVQVPNNRALGRALAQNLSALLEAGDIIPNPVEVVPGGLNGIVPGLEKMKNNLVSGKKLVVRLTETA</sequence>
<dbReference type="OrthoDB" id="3233595at2759"/>
<organism evidence="2 3">
    <name type="scientific">Boletus reticuloceps</name>
    <dbReference type="NCBI Taxonomy" id="495285"/>
    <lineage>
        <taxon>Eukaryota</taxon>
        <taxon>Fungi</taxon>
        <taxon>Dikarya</taxon>
        <taxon>Basidiomycota</taxon>
        <taxon>Agaricomycotina</taxon>
        <taxon>Agaricomycetes</taxon>
        <taxon>Agaricomycetidae</taxon>
        <taxon>Boletales</taxon>
        <taxon>Boletineae</taxon>
        <taxon>Boletaceae</taxon>
        <taxon>Boletoideae</taxon>
        <taxon>Boletus</taxon>
    </lineage>
</organism>
<dbReference type="InterPro" id="IPR013154">
    <property type="entry name" value="ADH-like_N"/>
</dbReference>
<dbReference type="SMART" id="SM00829">
    <property type="entry name" value="PKS_ER"/>
    <property type="match status" value="1"/>
</dbReference>
<dbReference type="SUPFAM" id="SSF51735">
    <property type="entry name" value="NAD(P)-binding Rossmann-fold domains"/>
    <property type="match status" value="1"/>
</dbReference>
<dbReference type="Pfam" id="PF08240">
    <property type="entry name" value="ADH_N"/>
    <property type="match status" value="1"/>
</dbReference>
<dbReference type="InterPro" id="IPR036291">
    <property type="entry name" value="NAD(P)-bd_dom_sf"/>
</dbReference>
<evidence type="ECO:0000259" key="1">
    <source>
        <dbReference type="SMART" id="SM00829"/>
    </source>
</evidence>
<dbReference type="InterPro" id="IPR047122">
    <property type="entry name" value="Trans-enoyl_RdTase-like"/>
</dbReference>
<dbReference type="InterPro" id="IPR020843">
    <property type="entry name" value="ER"/>
</dbReference>
<feature type="domain" description="Enoyl reductase (ER)" evidence="1">
    <location>
        <begin position="14"/>
        <end position="339"/>
    </location>
</feature>
<accession>A0A8I3AH34</accession>
<dbReference type="InterPro" id="IPR011032">
    <property type="entry name" value="GroES-like_sf"/>
</dbReference>
<dbReference type="Gene3D" id="3.40.50.720">
    <property type="entry name" value="NAD(P)-binding Rossmann-like Domain"/>
    <property type="match status" value="1"/>
</dbReference>
<dbReference type="SUPFAM" id="SSF50129">
    <property type="entry name" value="GroES-like"/>
    <property type="match status" value="1"/>
</dbReference>
<dbReference type="CDD" id="cd08249">
    <property type="entry name" value="enoyl_reductase_like"/>
    <property type="match status" value="1"/>
</dbReference>
<dbReference type="EMBL" id="JAGFBS010000001">
    <property type="protein sequence ID" value="KAG6382161.1"/>
    <property type="molecule type" value="Genomic_DNA"/>
</dbReference>
<dbReference type="PANTHER" id="PTHR45348:SF2">
    <property type="entry name" value="ZINC-TYPE ALCOHOL DEHYDROGENASE-LIKE PROTEIN C2E1P3.01"/>
    <property type="match status" value="1"/>
</dbReference>
<comment type="caution">
    <text evidence="2">The sequence shown here is derived from an EMBL/GenBank/DDBJ whole genome shotgun (WGS) entry which is preliminary data.</text>
</comment>
<name>A0A8I3AH34_9AGAM</name>
<proteinExistence type="predicted"/>
<dbReference type="GO" id="GO:0016651">
    <property type="term" value="F:oxidoreductase activity, acting on NAD(P)H"/>
    <property type="evidence" value="ECO:0007669"/>
    <property type="project" value="InterPro"/>
</dbReference>
<protein>
    <submittedName>
        <fullName evidence="2">Chaperonin 10-like protein</fullName>
    </submittedName>
</protein>
<dbReference type="PANTHER" id="PTHR45348">
    <property type="entry name" value="HYPOTHETICAL OXIDOREDUCTASE (EUROFUNG)"/>
    <property type="match status" value="1"/>
</dbReference>
<evidence type="ECO:0000313" key="2">
    <source>
        <dbReference type="EMBL" id="KAG6382161.1"/>
    </source>
</evidence>
<reference evidence="2" key="1">
    <citation type="submission" date="2021-03" db="EMBL/GenBank/DDBJ databases">
        <title>Evolutionary innovations through gain and loss of genes in the ectomycorrhizal Boletales.</title>
        <authorList>
            <person name="Wu G."/>
            <person name="Miyauchi S."/>
            <person name="Morin E."/>
            <person name="Yang Z.-L."/>
            <person name="Xu J."/>
            <person name="Martin F.M."/>
        </authorList>
    </citation>
    <scope>NUCLEOTIDE SEQUENCE</scope>
    <source>
        <strain evidence="2">BR01</strain>
    </source>
</reference>
<dbReference type="AlphaFoldDB" id="A0A8I3AH34"/>
<evidence type="ECO:0000313" key="3">
    <source>
        <dbReference type="Proteomes" id="UP000683000"/>
    </source>
</evidence>
<gene>
    <name evidence="2" type="ORF">JVT61DRAFT_807</name>
</gene>